<evidence type="ECO:0000256" key="1">
    <source>
        <dbReference type="SAM" id="MobiDB-lite"/>
    </source>
</evidence>
<dbReference type="EMBL" id="MQUQ01000006">
    <property type="protein sequence ID" value="OLZ52422.1"/>
    <property type="molecule type" value="Genomic_DNA"/>
</dbReference>
<dbReference type="RefSeq" id="WP_076160500.1">
    <property type="nucleotide sequence ID" value="NZ_JBEZVB010000020.1"/>
</dbReference>
<dbReference type="Proteomes" id="UP000187486">
    <property type="component" value="Unassembled WGS sequence"/>
</dbReference>
<evidence type="ECO:0000313" key="3">
    <source>
        <dbReference type="Proteomes" id="UP000187486"/>
    </source>
</evidence>
<dbReference type="STRING" id="76021.BS329_13950"/>
<dbReference type="AlphaFoldDB" id="A0A1R0KUU3"/>
<evidence type="ECO:0000313" key="2">
    <source>
        <dbReference type="EMBL" id="OLZ52422.1"/>
    </source>
</evidence>
<gene>
    <name evidence="2" type="ORF">BS329_13950</name>
</gene>
<reference evidence="2 3" key="1">
    <citation type="submission" date="2016-01" db="EMBL/GenBank/DDBJ databases">
        <title>Amycolatopsis coloradensis genome sequencing and assembly.</title>
        <authorList>
            <person name="Mayilraj S."/>
        </authorList>
    </citation>
    <scope>NUCLEOTIDE SEQUENCE [LARGE SCALE GENOMIC DNA]</scope>
    <source>
        <strain evidence="2 3">DSM 44225</strain>
    </source>
</reference>
<feature type="region of interest" description="Disordered" evidence="1">
    <location>
        <begin position="114"/>
        <end position="136"/>
    </location>
</feature>
<accession>A0A1R0KUU3</accession>
<sequence>MRLFFSAGAGYSHVVPLLPLAEAAPVRLGELLARLPVLAAMSPDEKRAYVVTVMAETGPGPRVDEMPDAIMVGGWRALDPIVRRFGLDPFPDHGTVPYLNIWSEALRPRGVTWDHPRPAAGAPGGGPARRRKLPGRLRRTTARQTVYVTAGTSHNTRPGVLEAMISRR</sequence>
<name>A0A1R0KUU3_9PSEU</name>
<dbReference type="Gene3D" id="3.40.50.2000">
    <property type="entry name" value="Glycogen Phosphorylase B"/>
    <property type="match status" value="2"/>
</dbReference>
<organism evidence="2 3">
    <name type="scientific">Amycolatopsis coloradensis</name>
    <dbReference type="NCBI Taxonomy" id="76021"/>
    <lineage>
        <taxon>Bacteria</taxon>
        <taxon>Bacillati</taxon>
        <taxon>Actinomycetota</taxon>
        <taxon>Actinomycetes</taxon>
        <taxon>Pseudonocardiales</taxon>
        <taxon>Pseudonocardiaceae</taxon>
        <taxon>Amycolatopsis</taxon>
    </lineage>
</organism>
<proteinExistence type="predicted"/>
<protein>
    <submittedName>
        <fullName evidence="2">Uncharacterized protein</fullName>
    </submittedName>
</protein>
<comment type="caution">
    <text evidence="2">The sequence shown here is derived from an EMBL/GenBank/DDBJ whole genome shotgun (WGS) entry which is preliminary data.</text>
</comment>
<keyword evidence="3" id="KW-1185">Reference proteome</keyword>